<sequence>MKFRFLLILIISLFSCQETKTVKSNKAIVDGKHIKLDGEFLKIFVPKSFTKFTLDEYKNEILKIEDSLTRKNQLLKFNQLKFSKGDIYFIKEENSTSEILVKEMDYFPFTKKESGMLLTMLSNSCQEFASSSGATCEKRDAGYSGNSKTKVFKAVFEIDYKSHKAYNCYYAITSNSKTYMVRVFTNYPLNYDHYLEKLIIR</sequence>
<protein>
    <recommendedName>
        <fullName evidence="2">Lipoprotein</fullName>
    </recommendedName>
</protein>
<accession>A0AAU7BVH4</accession>
<dbReference type="AlphaFoldDB" id="A0AAU7BVH4"/>
<evidence type="ECO:0000313" key="1">
    <source>
        <dbReference type="EMBL" id="XBG62109.1"/>
    </source>
</evidence>
<organism evidence="1">
    <name type="scientific">Pontimicrobium sp. SW4</name>
    <dbReference type="NCBI Taxonomy" id="3153519"/>
    <lineage>
        <taxon>Bacteria</taxon>
        <taxon>Pseudomonadati</taxon>
        <taxon>Bacteroidota</taxon>
        <taxon>Flavobacteriia</taxon>
        <taxon>Flavobacteriales</taxon>
        <taxon>Flavobacteriaceae</taxon>
        <taxon>Pontimicrobium</taxon>
    </lineage>
</organism>
<evidence type="ECO:0008006" key="2">
    <source>
        <dbReference type="Google" id="ProtNLM"/>
    </source>
</evidence>
<gene>
    <name evidence="1" type="ORF">ABGB03_04225</name>
</gene>
<dbReference type="EMBL" id="CP157199">
    <property type="protein sequence ID" value="XBG62109.1"/>
    <property type="molecule type" value="Genomic_DNA"/>
</dbReference>
<dbReference type="PROSITE" id="PS51257">
    <property type="entry name" value="PROKAR_LIPOPROTEIN"/>
    <property type="match status" value="1"/>
</dbReference>
<reference evidence="1" key="1">
    <citation type="submission" date="2024-05" db="EMBL/GenBank/DDBJ databases">
        <title>Pontimicrobium maritimus sp. nov., isolated form sea water.</title>
        <authorList>
            <person name="Muhammad N."/>
            <person name="Vuong T.Q."/>
            <person name="Han H.L."/>
            <person name="Kim S.-G."/>
        </authorList>
    </citation>
    <scope>NUCLEOTIDE SEQUENCE</scope>
    <source>
        <strain evidence="1">SW4</strain>
    </source>
</reference>
<proteinExistence type="predicted"/>
<dbReference type="RefSeq" id="WP_347925101.1">
    <property type="nucleotide sequence ID" value="NZ_CP157199.1"/>
</dbReference>
<name>A0AAU7BVH4_9FLAO</name>